<dbReference type="GO" id="GO:0005506">
    <property type="term" value="F:iron ion binding"/>
    <property type="evidence" value="ECO:0007669"/>
    <property type="project" value="InterPro"/>
</dbReference>
<dbReference type="InterPro" id="IPR002401">
    <property type="entry name" value="Cyt_P450_E_grp-I"/>
</dbReference>
<dbReference type="PANTHER" id="PTHR24305">
    <property type="entry name" value="CYTOCHROME P450"/>
    <property type="match status" value="1"/>
</dbReference>
<sequence length="423" mass="48130">MVGQVVSERSMKAFEPIMLEEIDTFIRQIFLSTLAHPGTPINMAERCKWLGIDIVGQLSFAYPLNLQTNSTYRFIIDSAATANYFLNINMQMPSLAVFRPELFIYLRAVLRGKSYLRTIEKMIKARLAKDRHAEHDFYSIVSEEMAISKDQSIWTSEIWSEAIFFLTAGRVPFNRSRWLVPHDLSLATQVPRTDAMALIGGDTTPTGISALFFYLARNPRCYRRLVEEIRTTFGTAAEIRNGPSLSGCSYLRACFDEALRMSPPILGTLWRQQVANSGLDSEPLVIDGHIIPPGTQIGVNTYSLHHNEHYFPRPFTYLPERWLPDCPEYQTTNRNAFAAFSVGPRGCAGKAMAYLEASLVIAKTLWYYDFEEAASDTMESNRLENDEKNEYQLNDIVVSTHDGPWLKFIPRPKCIKEFDPAMS</sequence>
<dbReference type="PRINTS" id="PR00385">
    <property type="entry name" value="P450"/>
</dbReference>
<dbReference type="STRING" id="37992.A0A4Z0YMK0"/>
<dbReference type="InterPro" id="IPR017972">
    <property type="entry name" value="Cyt_P450_CS"/>
</dbReference>
<dbReference type="GO" id="GO:0016705">
    <property type="term" value="F:oxidoreductase activity, acting on paired donors, with incorporation or reduction of molecular oxygen"/>
    <property type="evidence" value="ECO:0007669"/>
    <property type="project" value="InterPro"/>
</dbReference>
<dbReference type="PRINTS" id="PR00463">
    <property type="entry name" value="EP450I"/>
</dbReference>
<dbReference type="SUPFAM" id="SSF48264">
    <property type="entry name" value="Cytochrome P450"/>
    <property type="match status" value="1"/>
</dbReference>
<keyword evidence="4 5" id="KW-0408">Iron</keyword>
<dbReference type="OrthoDB" id="1470350at2759"/>
<accession>A0A4Z0YMK0</accession>
<dbReference type="GO" id="GO:0004497">
    <property type="term" value="F:monooxygenase activity"/>
    <property type="evidence" value="ECO:0007669"/>
    <property type="project" value="UniProtKB-KW"/>
</dbReference>
<keyword evidence="2 5" id="KW-0349">Heme</keyword>
<keyword evidence="8" id="KW-1185">Reference proteome</keyword>
<evidence type="ECO:0000256" key="6">
    <source>
        <dbReference type="RuleBase" id="RU000461"/>
    </source>
</evidence>
<name>A0A4Z0YMK0_9PEZI</name>
<evidence type="ECO:0000313" key="7">
    <source>
        <dbReference type="EMBL" id="TGJ85499.1"/>
    </source>
</evidence>
<gene>
    <name evidence="7" type="ORF">E0Z10_g3255</name>
</gene>
<evidence type="ECO:0000256" key="4">
    <source>
        <dbReference type="ARBA" id="ARBA00023004"/>
    </source>
</evidence>
<organism evidence="7 8">
    <name type="scientific">Xylaria hypoxylon</name>
    <dbReference type="NCBI Taxonomy" id="37992"/>
    <lineage>
        <taxon>Eukaryota</taxon>
        <taxon>Fungi</taxon>
        <taxon>Dikarya</taxon>
        <taxon>Ascomycota</taxon>
        <taxon>Pezizomycotina</taxon>
        <taxon>Sordariomycetes</taxon>
        <taxon>Xylariomycetidae</taxon>
        <taxon>Xylariales</taxon>
        <taxon>Xylariaceae</taxon>
        <taxon>Xylaria</taxon>
    </lineage>
</organism>
<dbReference type="InterPro" id="IPR036396">
    <property type="entry name" value="Cyt_P450_sf"/>
</dbReference>
<protein>
    <recommendedName>
        <fullName evidence="9">Cytochrome P450</fullName>
    </recommendedName>
</protein>
<keyword evidence="6" id="KW-0503">Monooxygenase</keyword>
<evidence type="ECO:0000256" key="5">
    <source>
        <dbReference type="PIRSR" id="PIRSR602401-1"/>
    </source>
</evidence>
<dbReference type="GO" id="GO:0020037">
    <property type="term" value="F:heme binding"/>
    <property type="evidence" value="ECO:0007669"/>
    <property type="project" value="InterPro"/>
</dbReference>
<dbReference type="EMBL" id="SKBN01000044">
    <property type="protein sequence ID" value="TGJ85499.1"/>
    <property type="molecule type" value="Genomic_DNA"/>
</dbReference>
<comment type="similarity">
    <text evidence="6">Belongs to the cytochrome P450 family.</text>
</comment>
<keyword evidence="6" id="KW-0560">Oxidoreductase</keyword>
<dbReference type="AlphaFoldDB" id="A0A4Z0YMK0"/>
<feature type="binding site" description="axial binding residue" evidence="5">
    <location>
        <position position="347"/>
    </location>
    <ligand>
        <name>heme</name>
        <dbReference type="ChEBI" id="CHEBI:30413"/>
    </ligand>
    <ligandPart>
        <name>Fe</name>
        <dbReference type="ChEBI" id="CHEBI:18248"/>
    </ligandPart>
</feature>
<proteinExistence type="inferred from homology"/>
<comment type="caution">
    <text evidence="7">The sequence shown here is derived from an EMBL/GenBank/DDBJ whole genome shotgun (WGS) entry which is preliminary data.</text>
</comment>
<comment type="cofactor">
    <cofactor evidence="1 5">
        <name>heme</name>
        <dbReference type="ChEBI" id="CHEBI:30413"/>
    </cofactor>
</comment>
<dbReference type="PANTHER" id="PTHR24305:SF226">
    <property type="entry name" value="CYTOCHROME P450 MONOOXYGENASE"/>
    <property type="match status" value="1"/>
</dbReference>
<dbReference type="PROSITE" id="PS00086">
    <property type="entry name" value="CYTOCHROME_P450"/>
    <property type="match status" value="1"/>
</dbReference>
<keyword evidence="3 5" id="KW-0479">Metal-binding</keyword>
<evidence type="ECO:0000256" key="3">
    <source>
        <dbReference type="ARBA" id="ARBA00022723"/>
    </source>
</evidence>
<evidence type="ECO:0000256" key="2">
    <source>
        <dbReference type="ARBA" id="ARBA00022617"/>
    </source>
</evidence>
<dbReference type="InterPro" id="IPR001128">
    <property type="entry name" value="Cyt_P450"/>
</dbReference>
<dbReference type="InterPro" id="IPR050121">
    <property type="entry name" value="Cytochrome_P450_monoxygenase"/>
</dbReference>
<evidence type="ECO:0000313" key="8">
    <source>
        <dbReference type="Proteomes" id="UP000297716"/>
    </source>
</evidence>
<evidence type="ECO:0000256" key="1">
    <source>
        <dbReference type="ARBA" id="ARBA00001971"/>
    </source>
</evidence>
<dbReference type="Gene3D" id="1.10.630.10">
    <property type="entry name" value="Cytochrome P450"/>
    <property type="match status" value="1"/>
</dbReference>
<dbReference type="Proteomes" id="UP000297716">
    <property type="component" value="Unassembled WGS sequence"/>
</dbReference>
<reference evidence="7 8" key="1">
    <citation type="submission" date="2019-03" db="EMBL/GenBank/DDBJ databases">
        <title>Draft genome sequence of Xylaria hypoxylon DSM 108379, a ubiquitous saprotrophic-parasitic fungi on hardwood.</title>
        <authorList>
            <person name="Buettner E."/>
            <person name="Leonhardt S."/>
            <person name="Gebauer A.M."/>
            <person name="Liers C."/>
            <person name="Hofrichter M."/>
            <person name="Kellner H."/>
        </authorList>
    </citation>
    <scope>NUCLEOTIDE SEQUENCE [LARGE SCALE GENOMIC DNA]</scope>
    <source>
        <strain evidence="7 8">DSM 108379</strain>
    </source>
</reference>
<dbReference type="Pfam" id="PF00067">
    <property type="entry name" value="p450"/>
    <property type="match status" value="1"/>
</dbReference>
<evidence type="ECO:0008006" key="9">
    <source>
        <dbReference type="Google" id="ProtNLM"/>
    </source>
</evidence>